<protein>
    <recommendedName>
        <fullName evidence="6">MarR family transcriptional regulator</fullName>
    </recommendedName>
</protein>
<gene>
    <name evidence="4" type="ORF">C1I98_13885</name>
</gene>
<evidence type="ECO:0008006" key="6">
    <source>
        <dbReference type="Google" id="ProtNLM"/>
    </source>
</evidence>
<dbReference type="InterPro" id="IPR025246">
    <property type="entry name" value="IS30-like_HTH"/>
</dbReference>
<dbReference type="GO" id="GO:0032196">
    <property type="term" value="P:transposition"/>
    <property type="evidence" value="ECO:0007669"/>
    <property type="project" value="TreeGrafter"/>
</dbReference>
<dbReference type="AlphaFoldDB" id="A0A2W2HM17"/>
<dbReference type="Proteomes" id="UP000248544">
    <property type="component" value="Unassembled WGS sequence"/>
</dbReference>
<evidence type="ECO:0000313" key="4">
    <source>
        <dbReference type="EMBL" id="PZG46997.1"/>
    </source>
</evidence>
<dbReference type="Pfam" id="PF13936">
    <property type="entry name" value="HTH_38"/>
    <property type="match status" value="1"/>
</dbReference>
<dbReference type="InterPro" id="IPR051917">
    <property type="entry name" value="Transposase-Integrase"/>
</dbReference>
<keyword evidence="5" id="KW-1185">Reference proteome</keyword>
<dbReference type="PANTHER" id="PTHR10948:SF23">
    <property type="entry name" value="TRANSPOSASE INSI FOR INSERTION SEQUENCE ELEMENT IS30A-RELATED"/>
    <property type="match status" value="1"/>
</dbReference>
<feature type="region of interest" description="Disordered" evidence="1">
    <location>
        <begin position="40"/>
        <end position="77"/>
    </location>
</feature>
<feature type="domain" description="HTH marR-type" evidence="2">
    <location>
        <begin position="95"/>
        <end position="155"/>
    </location>
</feature>
<evidence type="ECO:0000313" key="5">
    <source>
        <dbReference type="Proteomes" id="UP000248544"/>
    </source>
</evidence>
<accession>A0A2W2HM17</accession>
<dbReference type="GO" id="GO:0005829">
    <property type="term" value="C:cytosol"/>
    <property type="evidence" value="ECO:0007669"/>
    <property type="project" value="TreeGrafter"/>
</dbReference>
<evidence type="ECO:0000259" key="3">
    <source>
        <dbReference type="Pfam" id="PF13936"/>
    </source>
</evidence>
<dbReference type="SUPFAM" id="SSF46785">
    <property type="entry name" value="Winged helix' DNA-binding domain"/>
    <property type="match status" value="1"/>
</dbReference>
<dbReference type="PANTHER" id="PTHR10948">
    <property type="entry name" value="TRANSPOSASE"/>
    <property type="match status" value="1"/>
</dbReference>
<dbReference type="GO" id="GO:0003700">
    <property type="term" value="F:DNA-binding transcription factor activity"/>
    <property type="evidence" value="ECO:0007669"/>
    <property type="project" value="InterPro"/>
</dbReference>
<dbReference type="InterPro" id="IPR000835">
    <property type="entry name" value="HTH_MarR-typ"/>
</dbReference>
<evidence type="ECO:0000256" key="1">
    <source>
        <dbReference type="SAM" id="MobiDB-lite"/>
    </source>
</evidence>
<comment type="caution">
    <text evidence="4">The sequence shown here is derived from an EMBL/GenBank/DDBJ whole genome shotgun (WGS) entry which is preliminary data.</text>
</comment>
<dbReference type="EMBL" id="POUA01000090">
    <property type="protein sequence ID" value="PZG46997.1"/>
    <property type="molecule type" value="Genomic_DNA"/>
</dbReference>
<sequence>MPGGRLTHDERRSIAAWLAEGSGYAEIARRLGRPTSTVSREVARNGGPCGYTADRAQRATGARARRRGPAPVPEPAAGPVREFVEGFAALLAGTGLPRMAARVFACLLTADATGLTAAELVRRLRVSPASVSKTIGYLETMELVTREPVPGGRRERYLIGDDAWTRAWRTDTRVHDEVATAARRGAEIMGHGTPAAARLTQMSRFFGQVSAAMNGSGISERATADALTLVAALAHAARPLTVPELAAALDLPVDRVAGAIEAIERRPLIADPFALRRTETGAYALTPLPDRLSAAQQAALDALASEKSPQGLESDR</sequence>
<feature type="domain" description="Transposase IS30-like HTH" evidence="3">
    <location>
        <begin position="5"/>
        <end position="45"/>
    </location>
</feature>
<dbReference type="GO" id="GO:0004803">
    <property type="term" value="F:transposase activity"/>
    <property type="evidence" value="ECO:0007669"/>
    <property type="project" value="TreeGrafter"/>
</dbReference>
<name>A0A2W2HM17_9ACTN</name>
<dbReference type="Gene3D" id="1.10.10.10">
    <property type="entry name" value="Winged helix-like DNA-binding domain superfamily/Winged helix DNA-binding domain"/>
    <property type="match status" value="2"/>
</dbReference>
<dbReference type="InterPro" id="IPR036388">
    <property type="entry name" value="WH-like_DNA-bd_sf"/>
</dbReference>
<organism evidence="4 5">
    <name type="scientific">Spongiactinospora gelatinilytica</name>
    <dbReference type="NCBI Taxonomy" id="2666298"/>
    <lineage>
        <taxon>Bacteria</taxon>
        <taxon>Bacillati</taxon>
        <taxon>Actinomycetota</taxon>
        <taxon>Actinomycetes</taxon>
        <taxon>Streptosporangiales</taxon>
        <taxon>Streptosporangiaceae</taxon>
        <taxon>Spongiactinospora</taxon>
    </lineage>
</organism>
<dbReference type="Pfam" id="PF12802">
    <property type="entry name" value="MarR_2"/>
    <property type="match status" value="1"/>
</dbReference>
<proteinExistence type="predicted"/>
<dbReference type="InterPro" id="IPR036390">
    <property type="entry name" value="WH_DNA-bd_sf"/>
</dbReference>
<reference evidence="4 5" key="1">
    <citation type="submission" date="2018-01" db="EMBL/GenBank/DDBJ databases">
        <title>Draft genome sequence of Sphaerisporangium sp. 7K107.</title>
        <authorList>
            <person name="Sahin N."/>
            <person name="Saygin H."/>
            <person name="Ay H."/>
        </authorList>
    </citation>
    <scope>NUCLEOTIDE SEQUENCE [LARGE SCALE GENOMIC DNA]</scope>
    <source>
        <strain evidence="4 5">7K107</strain>
    </source>
</reference>
<evidence type="ECO:0000259" key="2">
    <source>
        <dbReference type="Pfam" id="PF12802"/>
    </source>
</evidence>